<dbReference type="SUPFAM" id="SSF81901">
    <property type="entry name" value="HCP-like"/>
    <property type="match status" value="1"/>
</dbReference>
<dbReference type="InterPro" id="IPR011990">
    <property type="entry name" value="TPR-like_helical_dom_sf"/>
</dbReference>
<dbReference type="PROSITE" id="PS50005">
    <property type="entry name" value="TPR"/>
    <property type="match status" value="1"/>
</dbReference>
<keyword evidence="1" id="KW-0802">TPR repeat</keyword>
<dbReference type="SMART" id="SM00028">
    <property type="entry name" value="TPR"/>
    <property type="match status" value="9"/>
</dbReference>
<dbReference type="SUPFAM" id="SSF48452">
    <property type="entry name" value="TPR-like"/>
    <property type="match status" value="2"/>
</dbReference>
<feature type="domain" description="DUF5107" evidence="2">
    <location>
        <begin position="74"/>
        <end position="378"/>
    </location>
</feature>
<evidence type="ECO:0000259" key="2">
    <source>
        <dbReference type="Pfam" id="PF17128"/>
    </source>
</evidence>
<gene>
    <name evidence="3" type="ORF">C8P67_10193</name>
</gene>
<dbReference type="InterPro" id="IPR019734">
    <property type="entry name" value="TPR_rpt"/>
</dbReference>
<dbReference type="OrthoDB" id="174931at2"/>
<dbReference type="Proteomes" id="UP000257136">
    <property type="component" value="Unassembled WGS sequence"/>
</dbReference>
<dbReference type="InterPro" id="IPR033396">
    <property type="entry name" value="DUF5107"/>
</dbReference>
<keyword evidence="4" id="KW-1185">Reference proteome</keyword>
<dbReference type="RefSeq" id="WP_115809264.1">
    <property type="nucleotide sequence ID" value="NZ_QUNI01000001.1"/>
</dbReference>
<dbReference type="AlphaFoldDB" id="A0A3E0ETP9"/>
<dbReference type="PANTHER" id="PTHR12558">
    <property type="entry name" value="CELL DIVISION CYCLE 16,23,27"/>
    <property type="match status" value="1"/>
</dbReference>
<name>A0A3E0ETP9_9FLAO</name>
<dbReference type="Pfam" id="PF13181">
    <property type="entry name" value="TPR_8"/>
    <property type="match status" value="1"/>
</dbReference>
<accession>A0A3E0ETP9</accession>
<comment type="caution">
    <text evidence="3">The sequence shown here is derived from an EMBL/GenBank/DDBJ whole genome shotgun (WGS) entry which is preliminary data.</text>
</comment>
<dbReference type="PANTHER" id="PTHR12558:SF13">
    <property type="entry name" value="CELL DIVISION CYCLE PROTEIN 27 HOMOLOG"/>
    <property type="match status" value="1"/>
</dbReference>
<feature type="repeat" description="TPR" evidence="1">
    <location>
        <begin position="735"/>
        <end position="768"/>
    </location>
</feature>
<evidence type="ECO:0000313" key="4">
    <source>
        <dbReference type="Proteomes" id="UP000257136"/>
    </source>
</evidence>
<organism evidence="3 4">
    <name type="scientific">Flavobacterium aquicola</name>
    <dbReference type="NCBI Taxonomy" id="1682742"/>
    <lineage>
        <taxon>Bacteria</taxon>
        <taxon>Pseudomonadati</taxon>
        <taxon>Bacteroidota</taxon>
        <taxon>Flavobacteriia</taxon>
        <taxon>Flavobacteriales</taxon>
        <taxon>Flavobacteriaceae</taxon>
        <taxon>Flavobacterium</taxon>
    </lineage>
</organism>
<reference evidence="3 4" key="1">
    <citation type="submission" date="2018-08" db="EMBL/GenBank/DDBJ databases">
        <title>Genomic Encyclopedia of Archaeal and Bacterial Type Strains, Phase II (KMG-II): from individual species to whole genera.</title>
        <authorList>
            <person name="Goeker M."/>
        </authorList>
    </citation>
    <scope>NUCLEOTIDE SEQUENCE [LARGE SCALE GENOMIC DNA]</scope>
    <source>
        <strain evidence="3 4">DSM 100880</strain>
    </source>
</reference>
<dbReference type="EMBL" id="QUNI01000001">
    <property type="protein sequence ID" value="REH01615.1"/>
    <property type="molecule type" value="Genomic_DNA"/>
</dbReference>
<dbReference type="Gene3D" id="1.25.40.10">
    <property type="entry name" value="Tetratricopeptide repeat domain"/>
    <property type="match status" value="4"/>
</dbReference>
<proteinExistence type="predicted"/>
<evidence type="ECO:0000313" key="3">
    <source>
        <dbReference type="EMBL" id="REH01615.1"/>
    </source>
</evidence>
<sequence>MENIIAENLHSKQSVNETAQDEKITAYLIQSTVNEDGVVRVWEEDILLPTYQIGEEEKNPIFLEKRVYQGSSGAVYPYPVVEKLSDEKFDKSYNAVFLENKYIKIMILPELGGRVHMAYDKVKQRHFVYYNQVIKPALVGLTGPWISGGIEFNWPQHHRPSTFLPTDYNIEENEDGSKTIWCNEVERMFRTKGMQGFTLHPDKAYIEIKVKIYNRTAFPQTFLWWANPAVVVNDGYKSVFPPDVNAVFDHGKRDVSKFPIATGEYYKQDYSAGVDISKYKNIPVPTSYMAVQSKYNFVGGYEDNVQAGLLHVANHHVSPGKKQWTWGNGDFGLAWDRNLTDQDGPYIELMTGVFTDNQPDFSWLQAYEEKSWVQYFMPYAEVGYVKNATKDAIINIEVEGNEADLILYTTGLYENLKIELKDKQNKVLFEDEITISPVNPYKKRVSIGETASEDLIFTVYTSNGKILVQYQEEKAEIKPVPDPAKAALDPKDIASMEQLYLTGLHLEQYRHATYNPLDYYFEALSRDSRDVRCNNAVGLLMLRRGQFEKAETYFRTAVEVLTERNPNPIDGEPLYNLGYCLKLQGKFDDAYNSLFKSTWNAAWQDAGFYALAQIDSIKGEWSEALERVESSLIRNWHNHKARQLKASILRKLNRNQEALAWIEESLKIDRFNMGCRFEKYLLTKDKTVLDEMNTIMRQWSHGYIEYALDFAGAGLYAEASQLLQESINDTEEVYPMVYYALGYFASMAENKDEALEWYKKAAIESPEKCFPNRIEEVNILQDAIRLNPKDAKAPYYLGNFWYAFRQYDEAVKCWELSYSIDEKFPTLLRNLALAYFNKTNDKVKAQEMLEKAFALDTADSRIFMELDQLYKKIGKTPEFRLEVLNQYPNLVEERDDLCIERITLYNQTGKYAIAKELISQRKFHPWEGGEGKVTGQYTLCRVELAKIAIAENRFADAVQLLKETEVYPHDLGEGKLKNAEENEVFYYKGLAYKGLGDLENATANFVEATLGSSEPVQAFFYNDQQPDKIFYQGLAWRELGDEDKARSRFNKLLAHGEKYLFEKSRIDYFAVSLPDLAIWDDDLNVRNQVHCYYVMALGHSGLGNENESEKYYQKVKQLDINKQTFRK</sequence>
<dbReference type="Pfam" id="PF17128">
    <property type="entry name" value="DUF5107"/>
    <property type="match status" value="1"/>
</dbReference>
<protein>
    <submittedName>
        <fullName evidence="3">Tfp pilus assembly protein PilF</fullName>
    </submittedName>
</protein>
<evidence type="ECO:0000256" key="1">
    <source>
        <dbReference type="PROSITE-ProRule" id="PRU00339"/>
    </source>
</evidence>